<dbReference type="Proteomes" id="UP000198793">
    <property type="component" value="Unassembled WGS sequence"/>
</dbReference>
<keyword evidence="2" id="KW-1185">Reference proteome</keyword>
<dbReference type="EMBL" id="FNIT01000001">
    <property type="protein sequence ID" value="SDN67371.1"/>
    <property type="molecule type" value="Genomic_DNA"/>
</dbReference>
<evidence type="ECO:0000313" key="1">
    <source>
        <dbReference type="EMBL" id="SDN67371.1"/>
    </source>
</evidence>
<dbReference type="STRING" id="1166073.SAMN05192530_101687"/>
<accession>A0A1H0DBK1</accession>
<reference evidence="1 2" key="1">
    <citation type="submission" date="2016-10" db="EMBL/GenBank/DDBJ databases">
        <authorList>
            <person name="de Groot N.N."/>
        </authorList>
    </citation>
    <scope>NUCLEOTIDE SEQUENCE [LARGE SCALE GENOMIC DNA]</scope>
    <source>
        <strain evidence="2">L7-484,KACC 16230,DSM 25025</strain>
    </source>
</reference>
<name>A0A1H0DBK1_9HYPH</name>
<organism evidence="1 2">
    <name type="scientific">Aureimonas jatrophae</name>
    <dbReference type="NCBI Taxonomy" id="1166073"/>
    <lineage>
        <taxon>Bacteria</taxon>
        <taxon>Pseudomonadati</taxon>
        <taxon>Pseudomonadota</taxon>
        <taxon>Alphaproteobacteria</taxon>
        <taxon>Hyphomicrobiales</taxon>
        <taxon>Aurantimonadaceae</taxon>
        <taxon>Aureimonas</taxon>
    </lineage>
</organism>
<gene>
    <name evidence="1" type="ORF">SAMN05192530_101687</name>
</gene>
<sequence>MLRTIFAGLDRAGALMLERHSAGGRGAAGLRPGRPTPTCEFDYEYYGALAGRVRRSL</sequence>
<dbReference type="RefSeq" id="WP_170842448.1">
    <property type="nucleotide sequence ID" value="NZ_FNIT01000001.1"/>
</dbReference>
<protein>
    <submittedName>
        <fullName evidence="1">Uncharacterized protein</fullName>
    </submittedName>
</protein>
<dbReference type="AlphaFoldDB" id="A0A1H0DBK1"/>
<proteinExistence type="predicted"/>
<evidence type="ECO:0000313" key="2">
    <source>
        <dbReference type="Proteomes" id="UP000198793"/>
    </source>
</evidence>